<dbReference type="RefSeq" id="WP_127787106.1">
    <property type="nucleotide sequence ID" value="NZ_SACL01000002.1"/>
</dbReference>
<organism evidence="1 2">
    <name type="scientific">Rhodovarius crocodyli</name>
    <dbReference type="NCBI Taxonomy" id="1979269"/>
    <lineage>
        <taxon>Bacteria</taxon>
        <taxon>Pseudomonadati</taxon>
        <taxon>Pseudomonadota</taxon>
        <taxon>Alphaproteobacteria</taxon>
        <taxon>Acetobacterales</taxon>
        <taxon>Roseomonadaceae</taxon>
        <taxon>Rhodovarius</taxon>
    </lineage>
</organism>
<evidence type="ECO:0000313" key="1">
    <source>
        <dbReference type="EMBL" id="RVT97877.1"/>
    </source>
</evidence>
<protein>
    <submittedName>
        <fullName evidence="1">Uncharacterized protein</fullName>
    </submittedName>
</protein>
<dbReference type="Proteomes" id="UP000282957">
    <property type="component" value="Unassembled WGS sequence"/>
</dbReference>
<accession>A0A437MJN1</accession>
<gene>
    <name evidence="1" type="ORF">EOD42_08795</name>
</gene>
<sequence length="83" mass="9564">MAVEEQLSCEAPDPTPAEQYGFVEARDVIWRLVETESFDAVDVCRGVLKASISRLQRVMPDAEIATMLYRYADEHATWRREED</sequence>
<dbReference type="EMBL" id="SACL01000002">
    <property type="protein sequence ID" value="RVT97877.1"/>
    <property type="molecule type" value="Genomic_DNA"/>
</dbReference>
<dbReference type="AlphaFoldDB" id="A0A437MJN1"/>
<name>A0A437MJN1_9PROT</name>
<keyword evidence="2" id="KW-1185">Reference proteome</keyword>
<reference evidence="1 2" key="1">
    <citation type="submission" date="2019-01" db="EMBL/GenBank/DDBJ databases">
        <authorList>
            <person name="Chen W.-M."/>
        </authorList>
    </citation>
    <scope>NUCLEOTIDE SEQUENCE [LARGE SCALE GENOMIC DNA]</scope>
    <source>
        <strain evidence="1 2">CCP-6</strain>
    </source>
</reference>
<comment type="caution">
    <text evidence="1">The sequence shown here is derived from an EMBL/GenBank/DDBJ whole genome shotgun (WGS) entry which is preliminary data.</text>
</comment>
<proteinExistence type="predicted"/>
<evidence type="ECO:0000313" key="2">
    <source>
        <dbReference type="Proteomes" id="UP000282957"/>
    </source>
</evidence>